<feature type="domain" description="Ig-like" evidence="9">
    <location>
        <begin position="569"/>
        <end position="631"/>
    </location>
</feature>
<dbReference type="InterPro" id="IPR015943">
    <property type="entry name" value="WD40/YVTN_repeat-like_dom_sf"/>
</dbReference>
<feature type="domain" description="Sema" evidence="10">
    <location>
        <begin position="40"/>
        <end position="496"/>
    </location>
</feature>
<evidence type="ECO:0000256" key="2">
    <source>
        <dbReference type="ARBA" id="ARBA00009492"/>
    </source>
</evidence>
<evidence type="ECO:0000256" key="7">
    <source>
        <dbReference type="SAM" id="MobiDB-lite"/>
    </source>
</evidence>
<dbReference type="PANTHER" id="PTHR11036">
    <property type="entry name" value="SEMAPHORIN"/>
    <property type="match status" value="1"/>
</dbReference>
<dbReference type="Pfam" id="PF01437">
    <property type="entry name" value="PSI"/>
    <property type="match status" value="1"/>
</dbReference>
<proteinExistence type="inferred from homology"/>
<organism evidence="11 12">
    <name type="scientific">Pipra filicauda</name>
    <name type="common">Wire-tailed manakin</name>
    <dbReference type="NCBI Taxonomy" id="649802"/>
    <lineage>
        <taxon>Eukaryota</taxon>
        <taxon>Metazoa</taxon>
        <taxon>Chordata</taxon>
        <taxon>Craniata</taxon>
        <taxon>Vertebrata</taxon>
        <taxon>Euteleostomi</taxon>
        <taxon>Archelosauria</taxon>
        <taxon>Archosauria</taxon>
        <taxon>Dinosauria</taxon>
        <taxon>Saurischia</taxon>
        <taxon>Theropoda</taxon>
        <taxon>Coelurosauria</taxon>
        <taxon>Aves</taxon>
        <taxon>Neognathae</taxon>
        <taxon>Neoaves</taxon>
        <taxon>Telluraves</taxon>
        <taxon>Australaves</taxon>
        <taxon>Passeriformes</taxon>
        <taxon>Pipridae</taxon>
        <taxon>Pipra</taxon>
    </lineage>
</organism>
<evidence type="ECO:0000256" key="6">
    <source>
        <dbReference type="PROSITE-ProRule" id="PRU00352"/>
    </source>
</evidence>
<dbReference type="Proteomes" id="UP000504627">
    <property type="component" value="Unplaced"/>
</dbReference>
<dbReference type="InterPro" id="IPR027231">
    <property type="entry name" value="Semaphorin"/>
</dbReference>
<dbReference type="Pfam" id="PF19428">
    <property type="entry name" value="Sema4F_C"/>
    <property type="match status" value="1"/>
</dbReference>
<dbReference type="Gene3D" id="2.130.10.10">
    <property type="entry name" value="YVTN repeat-like/Quinoprotein amine dehydrogenase"/>
    <property type="match status" value="1"/>
</dbReference>
<dbReference type="GO" id="GO:0045499">
    <property type="term" value="F:chemorepellent activity"/>
    <property type="evidence" value="ECO:0007669"/>
    <property type="project" value="TreeGrafter"/>
</dbReference>
<dbReference type="CTD" id="64218"/>
<dbReference type="Pfam" id="PF01403">
    <property type="entry name" value="Sema"/>
    <property type="match status" value="1"/>
</dbReference>
<dbReference type="InterPro" id="IPR001627">
    <property type="entry name" value="Semap_dom"/>
</dbReference>
<dbReference type="RefSeq" id="XP_027598277.1">
    <property type="nucleotide sequence ID" value="XM_027742476.2"/>
</dbReference>
<comment type="subcellular location">
    <subcellularLocation>
        <location evidence="1">Membrane</location>
    </subcellularLocation>
</comment>
<protein>
    <submittedName>
        <fullName evidence="12 13">Semaphorin-4A isoform X2</fullName>
    </submittedName>
</protein>
<dbReference type="SMART" id="SM00630">
    <property type="entry name" value="Sema"/>
    <property type="match status" value="1"/>
</dbReference>
<evidence type="ECO:0000259" key="9">
    <source>
        <dbReference type="PROSITE" id="PS50835"/>
    </source>
</evidence>
<evidence type="ECO:0000256" key="1">
    <source>
        <dbReference type="ARBA" id="ARBA00004370"/>
    </source>
</evidence>
<dbReference type="PROSITE" id="PS51004">
    <property type="entry name" value="SEMA"/>
    <property type="match status" value="1"/>
</dbReference>
<dbReference type="Gene3D" id="2.60.40.10">
    <property type="entry name" value="Immunoglobulins"/>
    <property type="match status" value="1"/>
</dbReference>
<dbReference type="PROSITE" id="PS50835">
    <property type="entry name" value="IG_LIKE"/>
    <property type="match status" value="1"/>
</dbReference>
<feature type="transmembrane region" description="Helical" evidence="8">
    <location>
        <begin position="675"/>
        <end position="701"/>
    </location>
</feature>
<dbReference type="FunFam" id="2.130.10.10:FF:000257">
    <property type="entry name" value="semaphorin-4A isoform X2"/>
    <property type="match status" value="1"/>
</dbReference>
<dbReference type="SMART" id="SM00423">
    <property type="entry name" value="PSI"/>
    <property type="match status" value="1"/>
</dbReference>
<keyword evidence="8" id="KW-0812">Transmembrane</keyword>
<feature type="region of interest" description="Disordered" evidence="7">
    <location>
        <begin position="712"/>
        <end position="751"/>
    </location>
</feature>
<gene>
    <name evidence="12 13" type="primary">SEMA4A</name>
</gene>
<keyword evidence="8" id="KW-1133">Transmembrane helix</keyword>
<evidence type="ECO:0000256" key="4">
    <source>
        <dbReference type="ARBA" id="ARBA00023157"/>
    </source>
</evidence>
<dbReference type="GO" id="GO:0005886">
    <property type="term" value="C:plasma membrane"/>
    <property type="evidence" value="ECO:0007669"/>
    <property type="project" value="TreeGrafter"/>
</dbReference>
<evidence type="ECO:0000313" key="11">
    <source>
        <dbReference type="Proteomes" id="UP000504627"/>
    </source>
</evidence>
<dbReference type="GO" id="GO:0007411">
    <property type="term" value="P:axon guidance"/>
    <property type="evidence" value="ECO:0007669"/>
    <property type="project" value="TreeGrafter"/>
</dbReference>
<dbReference type="SUPFAM" id="SSF101912">
    <property type="entry name" value="Sema domain"/>
    <property type="match status" value="1"/>
</dbReference>
<keyword evidence="3 8" id="KW-0472">Membrane</keyword>
<dbReference type="Gene3D" id="3.30.1680.10">
    <property type="entry name" value="ligand-binding face of the semaphorins, domain 2"/>
    <property type="match status" value="1"/>
</dbReference>
<evidence type="ECO:0000256" key="5">
    <source>
        <dbReference type="ARBA" id="ARBA00023180"/>
    </source>
</evidence>
<comment type="similarity">
    <text evidence="2">Belongs to the semaphorin family.</text>
</comment>
<keyword evidence="4" id="KW-1015">Disulfide bond</keyword>
<sequence>MVLGPSRGTSLPPPAMPAALRLLCGVVVPAAMLCTEPLPRITFPSEDPRRTLTHFSQDNVSHYDIFLLDESEGELYVGARDRVLALTVSPGSIRARASIMWGPTAEKTSECAFKKKSQETECFNFIRVLVALNQTHLYVCGTYAFSPACTYIHLENFTLVSSGRGQPFLDGKGQCPFDPQHNYTALLVDGELYTGTMNNFQGNEPIISRSLGTRTLLKTDAFLRWLSDDAAFVASFSIPGDDKVYFFFEETAEEFDFFERLLVPRVARVCKSDVGGDKVLQKKWTTFLKAQLVCSQPGHFPFNVIHHAFVLPRRGGSADFYAVFTSQWQAGRAGSAAICAYSQKDLEKVFEGKYKELNKESSRWTVYSGPDMSPRPGSCSVAPSSDKALTFMKDHFLMDEKVSPIQGRPLLVKSDVTYTRIAVDETRGISGTTYRVLFLATAKGLLHKAVELPEGPHIVESIELFRTPEPVKNLLLAPGKGTLYVGYSRGVLQVPLANCSLHRSCAECVLARDPYCAWHSPEGSCQPTHMATEDRSMWLQDIETGSPATTCHRGRSVAMPRAWGPPEDPTIQVLNPQPNTIVHLLCPCHSALATYSWQQPSSAQENTMQLPDHTLVVIVQPGTAGIYKCQAMENGYTWTVAHYQLKGSAEVALGDGLDEEELAWGSSAIGTPVSYWSQFVTVTVLLVVTVTAAACLALLAYRDQLKARSKVRGCSAPHSPPSRHREKVPLNGGTGEPPAPGAATEEEDEGSHACCLQLDGDIDVDNNRLHVPGQNTA</sequence>
<comment type="caution">
    <text evidence="6">Lacks conserved residue(s) required for the propagation of feature annotation.</text>
</comment>
<dbReference type="InterPro" id="IPR002165">
    <property type="entry name" value="Plexin_repeat"/>
</dbReference>
<evidence type="ECO:0000259" key="10">
    <source>
        <dbReference type="PROSITE" id="PS51004"/>
    </source>
</evidence>
<dbReference type="SUPFAM" id="SSF103575">
    <property type="entry name" value="Plexin repeat"/>
    <property type="match status" value="1"/>
</dbReference>
<evidence type="ECO:0000256" key="8">
    <source>
        <dbReference type="SAM" id="Phobius"/>
    </source>
</evidence>
<name>A0A6J2IE74_9PASS</name>
<dbReference type="RefSeq" id="XP_027598276.1">
    <property type="nucleotide sequence ID" value="XM_027742475.2"/>
</dbReference>
<dbReference type="InterPro" id="IPR013783">
    <property type="entry name" value="Ig-like_fold"/>
</dbReference>
<evidence type="ECO:0000256" key="3">
    <source>
        <dbReference type="ARBA" id="ARBA00023136"/>
    </source>
</evidence>
<dbReference type="PANTHER" id="PTHR11036:SF15">
    <property type="entry name" value="SEMAPHORIN-4A"/>
    <property type="match status" value="1"/>
</dbReference>
<dbReference type="InterPro" id="IPR016201">
    <property type="entry name" value="PSI"/>
</dbReference>
<dbReference type="GO" id="GO:0030215">
    <property type="term" value="F:semaphorin receptor binding"/>
    <property type="evidence" value="ECO:0007669"/>
    <property type="project" value="InterPro"/>
</dbReference>
<dbReference type="GO" id="GO:0071526">
    <property type="term" value="P:semaphorin-plexin signaling pathway"/>
    <property type="evidence" value="ECO:0007669"/>
    <property type="project" value="TreeGrafter"/>
</dbReference>
<dbReference type="InterPro" id="IPR007110">
    <property type="entry name" value="Ig-like_dom"/>
</dbReference>
<keyword evidence="11" id="KW-1185">Reference proteome</keyword>
<keyword evidence="5" id="KW-0325">Glycoprotein</keyword>
<dbReference type="InterPro" id="IPR045791">
    <property type="entry name" value="Sema4F_C"/>
</dbReference>
<evidence type="ECO:0000313" key="12">
    <source>
        <dbReference type="RefSeq" id="XP_027598276.1"/>
    </source>
</evidence>
<accession>A0A6J2IE74</accession>
<reference evidence="12 13" key="1">
    <citation type="submission" date="2025-04" db="UniProtKB">
        <authorList>
            <consortium name="RefSeq"/>
        </authorList>
    </citation>
    <scope>IDENTIFICATION</scope>
    <source>
        <tissue evidence="12 13">Muscle</tissue>
    </source>
</reference>
<dbReference type="GO" id="GO:0001755">
    <property type="term" value="P:neural crest cell migration"/>
    <property type="evidence" value="ECO:0007669"/>
    <property type="project" value="TreeGrafter"/>
</dbReference>
<dbReference type="GO" id="GO:0030335">
    <property type="term" value="P:positive regulation of cell migration"/>
    <property type="evidence" value="ECO:0007669"/>
    <property type="project" value="TreeGrafter"/>
</dbReference>
<dbReference type="GeneID" id="113999199"/>
<dbReference type="InterPro" id="IPR036352">
    <property type="entry name" value="Semap_dom_sf"/>
</dbReference>
<evidence type="ECO:0000313" key="13">
    <source>
        <dbReference type="RefSeq" id="XP_027598277.1"/>
    </source>
</evidence>
<dbReference type="AlphaFoldDB" id="A0A6J2IE74"/>